<reference evidence="1 2" key="1">
    <citation type="submission" date="2016-01" db="EMBL/GenBank/DDBJ databases">
        <authorList>
            <person name="McClelland M."/>
            <person name="Jain A."/>
            <person name="Saraogi P."/>
            <person name="Mendelson R."/>
            <person name="Westerman R."/>
            <person name="SanMiguel P."/>
            <person name="Csonka L."/>
        </authorList>
    </citation>
    <scope>NUCLEOTIDE SEQUENCE [LARGE SCALE GENOMIC DNA]</scope>
    <source>
        <strain evidence="1 2">NCPPB 2472</strain>
    </source>
</reference>
<dbReference type="EMBL" id="CP014135">
    <property type="protein sequence ID" value="AMB84844.1"/>
    <property type="molecule type" value="Genomic_DNA"/>
</dbReference>
<dbReference type="Proteomes" id="UP000063229">
    <property type="component" value="Chromosome"/>
</dbReference>
<dbReference type="KEGG" id="pagb:AWM79_05785"/>
<gene>
    <name evidence="1" type="ORF">AWM79_05785</name>
</gene>
<proteinExistence type="predicted"/>
<accession>A0A0X1SYC7</accession>
<name>A0A0X1SYC7_PSEAA</name>
<evidence type="ECO:0000313" key="1">
    <source>
        <dbReference type="EMBL" id="AMB84844.1"/>
    </source>
</evidence>
<keyword evidence="2" id="KW-1185">Reference proteome</keyword>
<evidence type="ECO:0008006" key="3">
    <source>
        <dbReference type="Google" id="ProtNLM"/>
    </source>
</evidence>
<protein>
    <recommendedName>
        <fullName evidence="3">DUF2188 domain-containing protein</fullName>
    </recommendedName>
</protein>
<dbReference type="AlphaFoldDB" id="A0A0X1SYC7"/>
<evidence type="ECO:0000313" key="2">
    <source>
        <dbReference type="Proteomes" id="UP000063229"/>
    </source>
</evidence>
<dbReference type="RefSeq" id="WP_017131870.1">
    <property type="nucleotide sequence ID" value="NZ_CP014135.1"/>
</dbReference>
<sequence length="61" mass="6951">MSVSLLWKMHVNGYEVIHACGGPWKVRTQADRLSSFSTREEAMAYVVSLPMHKVMRAKNSQ</sequence>
<organism evidence="1 2">
    <name type="scientific">Pseudomonas agarici</name>
    <dbReference type="NCBI Taxonomy" id="46677"/>
    <lineage>
        <taxon>Bacteria</taxon>
        <taxon>Pseudomonadati</taxon>
        <taxon>Pseudomonadota</taxon>
        <taxon>Gammaproteobacteria</taxon>
        <taxon>Pseudomonadales</taxon>
        <taxon>Pseudomonadaceae</taxon>
        <taxon>Pseudomonas</taxon>
    </lineage>
</organism>
<dbReference type="OrthoDB" id="6928737at2"/>